<feature type="transmembrane region" description="Helical" evidence="2">
    <location>
        <begin position="56"/>
        <end position="81"/>
    </location>
</feature>
<keyword evidence="2" id="KW-1133">Transmembrane helix</keyword>
<gene>
    <name evidence="3" type="ORF">CC84DRAFT_1257121</name>
</gene>
<dbReference type="AlphaFoldDB" id="A0A177CL37"/>
<dbReference type="RefSeq" id="XP_018038588.1">
    <property type="nucleotide sequence ID" value="XM_018184698.1"/>
</dbReference>
<evidence type="ECO:0000256" key="2">
    <source>
        <dbReference type="SAM" id="Phobius"/>
    </source>
</evidence>
<name>A0A177CL37_9PLEO</name>
<evidence type="ECO:0000313" key="4">
    <source>
        <dbReference type="Proteomes" id="UP000077069"/>
    </source>
</evidence>
<evidence type="ECO:0000256" key="1">
    <source>
        <dbReference type="SAM" id="MobiDB-lite"/>
    </source>
</evidence>
<keyword evidence="2" id="KW-0472">Membrane</keyword>
<dbReference type="Proteomes" id="UP000077069">
    <property type="component" value="Unassembled WGS sequence"/>
</dbReference>
<organism evidence="3 4">
    <name type="scientific">Paraphaeosphaeria sporulosa</name>
    <dbReference type="NCBI Taxonomy" id="1460663"/>
    <lineage>
        <taxon>Eukaryota</taxon>
        <taxon>Fungi</taxon>
        <taxon>Dikarya</taxon>
        <taxon>Ascomycota</taxon>
        <taxon>Pezizomycotina</taxon>
        <taxon>Dothideomycetes</taxon>
        <taxon>Pleosporomycetidae</taxon>
        <taxon>Pleosporales</taxon>
        <taxon>Massarineae</taxon>
        <taxon>Didymosphaeriaceae</taxon>
        <taxon>Paraphaeosphaeria</taxon>
    </lineage>
</organism>
<sequence length="107" mass="11805">MGHHHSKPDDPPPPPPPDWLPGNCPTLFECNPNGKLAKRAGVIKHVFARAYEKNPATVRCLVCLLVFLVVVGMCITTWCAVAKRQARRKRVQAARVEAEKGGFSSDF</sequence>
<evidence type="ECO:0000313" key="3">
    <source>
        <dbReference type="EMBL" id="OAG08223.1"/>
    </source>
</evidence>
<dbReference type="InParanoid" id="A0A177CL37"/>
<dbReference type="EMBL" id="KV441550">
    <property type="protein sequence ID" value="OAG08223.1"/>
    <property type="molecule type" value="Genomic_DNA"/>
</dbReference>
<feature type="region of interest" description="Disordered" evidence="1">
    <location>
        <begin position="1"/>
        <end position="20"/>
    </location>
</feature>
<keyword evidence="4" id="KW-1185">Reference proteome</keyword>
<proteinExistence type="predicted"/>
<accession>A0A177CL37</accession>
<dbReference type="GeneID" id="28768184"/>
<protein>
    <submittedName>
        <fullName evidence="3">Uncharacterized protein</fullName>
    </submittedName>
</protein>
<keyword evidence="2" id="KW-0812">Transmembrane</keyword>
<reference evidence="3 4" key="1">
    <citation type="submission" date="2016-05" db="EMBL/GenBank/DDBJ databases">
        <title>Comparative analysis of secretome profiles of manganese(II)-oxidizing ascomycete fungi.</title>
        <authorList>
            <consortium name="DOE Joint Genome Institute"/>
            <person name="Zeiner C.A."/>
            <person name="Purvine S.O."/>
            <person name="Zink E.M."/>
            <person name="Wu S."/>
            <person name="Pasa-Tolic L."/>
            <person name="Chaput D.L."/>
            <person name="Haridas S."/>
            <person name="Grigoriev I.V."/>
            <person name="Santelli C.M."/>
            <person name="Hansel C.M."/>
        </authorList>
    </citation>
    <scope>NUCLEOTIDE SEQUENCE [LARGE SCALE GENOMIC DNA]</scope>
    <source>
        <strain evidence="3 4">AP3s5-JAC2a</strain>
    </source>
</reference>